<feature type="region of interest" description="Disordered" evidence="1">
    <location>
        <begin position="53"/>
        <end position="82"/>
    </location>
</feature>
<reference evidence="3 4" key="1">
    <citation type="journal article" date="2023" name="G3 (Bethesda)">
        <title>A chromosome-level genome assembly of Zasmidium syzygii isolated from banana leaves.</title>
        <authorList>
            <person name="van Westerhoven A.C."/>
            <person name="Mehrabi R."/>
            <person name="Talebi R."/>
            <person name="Steentjes M.B.F."/>
            <person name="Corcolon B."/>
            <person name="Chong P.A."/>
            <person name="Kema G.H.J."/>
            <person name="Seidl M.F."/>
        </authorList>
    </citation>
    <scope>NUCLEOTIDE SEQUENCE [LARGE SCALE GENOMIC DNA]</scope>
    <source>
        <strain evidence="3 4">P124</strain>
    </source>
</reference>
<feature type="region of interest" description="Disordered" evidence="1">
    <location>
        <begin position="18"/>
        <end position="39"/>
    </location>
</feature>
<dbReference type="EMBL" id="JAXOVC010000001">
    <property type="protein sequence ID" value="KAK4507679.1"/>
    <property type="molecule type" value="Genomic_DNA"/>
</dbReference>
<gene>
    <name evidence="3" type="ORF">PRZ48_001414</name>
</gene>
<dbReference type="CDD" id="cd09917">
    <property type="entry name" value="F-box_SF"/>
    <property type="match status" value="1"/>
</dbReference>
<dbReference type="Proteomes" id="UP001305779">
    <property type="component" value="Unassembled WGS sequence"/>
</dbReference>
<keyword evidence="4" id="KW-1185">Reference proteome</keyword>
<evidence type="ECO:0000313" key="3">
    <source>
        <dbReference type="EMBL" id="KAK4507679.1"/>
    </source>
</evidence>
<dbReference type="InterPro" id="IPR001810">
    <property type="entry name" value="F-box_dom"/>
</dbReference>
<name>A0ABR0F169_ZASCE</name>
<comment type="caution">
    <text evidence="3">The sequence shown here is derived from an EMBL/GenBank/DDBJ whole genome shotgun (WGS) entry which is preliminary data.</text>
</comment>
<feature type="compositionally biased region" description="Basic and acidic residues" evidence="1">
    <location>
        <begin position="62"/>
        <end position="73"/>
    </location>
</feature>
<evidence type="ECO:0000256" key="1">
    <source>
        <dbReference type="SAM" id="MobiDB-lite"/>
    </source>
</evidence>
<protein>
    <recommendedName>
        <fullName evidence="2">F-box domain-containing protein</fullName>
    </recommendedName>
</protein>
<proteinExistence type="predicted"/>
<dbReference type="Pfam" id="PF00646">
    <property type="entry name" value="F-box"/>
    <property type="match status" value="1"/>
</dbReference>
<sequence length="341" mass="37995">MKPLQKADRLLSAMMDGFHLSRTPRSTTSAAPQRRLSDTERATRALRRLSFSSNYSDSDSDSSERHVVVERAKPAPSPPLKQHSCASADCAALTLFNTPELLEIVLDFLDTDSVLHLRRTSRKWNETIRLSPTLRLHHFVHPQWDRLAADFQLLDLKLPGLSIAPGDDLEMGKWIHVSMSNAAARRICPTDTFGRRVRSRSIFEGMRGGLGRRRRKDSEDLWPAMAPTTEKEDGMLKYETLQVMRPPILGMQAYIVDPNPVAGPSKSTGEPAEPVACAKVHCEAGITLGFLAETTQSLLMDTKHSAIPDARTVLYKAIVSFTTPTNATRRRGTARTVTRLK</sequence>
<dbReference type="SUPFAM" id="SSF81383">
    <property type="entry name" value="F-box domain"/>
    <property type="match status" value="1"/>
</dbReference>
<evidence type="ECO:0000313" key="4">
    <source>
        <dbReference type="Proteomes" id="UP001305779"/>
    </source>
</evidence>
<accession>A0ABR0F169</accession>
<evidence type="ECO:0000259" key="2">
    <source>
        <dbReference type="Pfam" id="PF00646"/>
    </source>
</evidence>
<organism evidence="3 4">
    <name type="scientific">Zasmidium cellare</name>
    <name type="common">Wine cellar mold</name>
    <name type="synonym">Racodium cellare</name>
    <dbReference type="NCBI Taxonomy" id="395010"/>
    <lineage>
        <taxon>Eukaryota</taxon>
        <taxon>Fungi</taxon>
        <taxon>Dikarya</taxon>
        <taxon>Ascomycota</taxon>
        <taxon>Pezizomycotina</taxon>
        <taxon>Dothideomycetes</taxon>
        <taxon>Dothideomycetidae</taxon>
        <taxon>Mycosphaerellales</taxon>
        <taxon>Mycosphaerellaceae</taxon>
        <taxon>Zasmidium</taxon>
    </lineage>
</organism>
<dbReference type="InterPro" id="IPR036047">
    <property type="entry name" value="F-box-like_dom_sf"/>
</dbReference>
<feature type="domain" description="F-box" evidence="2">
    <location>
        <begin position="99"/>
        <end position="131"/>
    </location>
</feature>